<sequence>MDQLFKLGELFAGYFSPTKRRRTIGGSVATPSREPVSTELPATDPVRRNRTTATKRHSAGPSNKQFLSGSRKRARDFDNVDCILESNHVKASVESEYAASLGSFSNNSSFSASSLLDPDDSASQILPNNADISAITDYDEEEGEPQLTAEEKIGLWREKERKLEPAKALLNDTIAQGIWTEDEKFLLQRLAMRSYEPLFPAEWQLDFPTFPVGLFTLDFSKTFINFNCTSSHKAVRAFQALIDLAGRVRDKKSVRLPVERVMELEIKRYARWTEEDGGYINLRFVPNTVIVTKKPAQTFQESSHDLISQMTFLAEKYRAMLALPTPNIGKLGEIELYSKQPPIIYGITIVSSKVFLWTMNSAKIGAKPKFIQHFEFAEEGMDVWNAIAVAIFLVMARNYIISIKDELEPDFDDSDDPDL</sequence>
<keyword evidence="3" id="KW-1185">Reference proteome</keyword>
<dbReference type="EMBL" id="PDLN01000007">
    <property type="protein sequence ID" value="RDW80743.1"/>
    <property type="molecule type" value="Genomic_DNA"/>
</dbReference>
<name>A0A3D8S362_9HELO</name>
<organism evidence="2 3">
    <name type="scientific">Coleophoma crateriformis</name>
    <dbReference type="NCBI Taxonomy" id="565419"/>
    <lineage>
        <taxon>Eukaryota</taxon>
        <taxon>Fungi</taxon>
        <taxon>Dikarya</taxon>
        <taxon>Ascomycota</taxon>
        <taxon>Pezizomycotina</taxon>
        <taxon>Leotiomycetes</taxon>
        <taxon>Helotiales</taxon>
        <taxon>Dermateaceae</taxon>
        <taxon>Coleophoma</taxon>
    </lineage>
</organism>
<dbReference type="AlphaFoldDB" id="A0A3D8S362"/>
<gene>
    <name evidence="2" type="ORF">BP5796_05441</name>
</gene>
<proteinExistence type="predicted"/>
<reference evidence="2 3" key="1">
    <citation type="journal article" date="2018" name="IMA Fungus">
        <title>IMA Genome-F 9: Draft genome sequence of Annulohypoxylon stygium, Aspergillus mulundensis, Berkeleyomyces basicola (syn. Thielaviopsis basicola), Ceratocystis smalleyi, two Cercospora beticola strains, Coleophoma cylindrospora, Fusarium fracticaudum, Phialophora cf. hyalina, and Morchella septimelata.</title>
        <authorList>
            <person name="Wingfield B.D."/>
            <person name="Bills G.F."/>
            <person name="Dong Y."/>
            <person name="Huang W."/>
            <person name="Nel W.J."/>
            <person name="Swalarsk-Parry B.S."/>
            <person name="Vaghefi N."/>
            <person name="Wilken P.M."/>
            <person name="An Z."/>
            <person name="de Beer Z.W."/>
            <person name="De Vos L."/>
            <person name="Chen L."/>
            <person name="Duong T.A."/>
            <person name="Gao Y."/>
            <person name="Hammerbacher A."/>
            <person name="Kikkert J.R."/>
            <person name="Li Y."/>
            <person name="Li H."/>
            <person name="Li K."/>
            <person name="Li Q."/>
            <person name="Liu X."/>
            <person name="Ma X."/>
            <person name="Naidoo K."/>
            <person name="Pethybridge S.J."/>
            <person name="Sun J."/>
            <person name="Steenkamp E.T."/>
            <person name="van der Nest M.A."/>
            <person name="van Wyk S."/>
            <person name="Wingfield M.J."/>
            <person name="Xiong C."/>
            <person name="Yue Q."/>
            <person name="Zhang X."/>
        </authorList>
    </citation>
    <scope>NUCLEOTIDE SEQUENCE [LARGE SCALE GENOMIC DNA]</scope>
    <source>
        <strain evidence="2 3">BP5796</strain>
    </source>
</reference>
<protein>
    <submittedName>
        <fullName evidence="2">Uncharacterized protein</fullName>
    </submittedName>
</protein>
<evidence type="ECO:0000256" key="1">
    <source>
        <dbReference type="SAM" id="MobiDB-lite"/>
    </source>
</evidence>
<accession>A0A3D8S362</accession>
<comment type="caution">
    <text evidence="2">The sequence shown here is derived from an EMBL/GenBank/DDBJ whole genome shotgun (WGS) entry which is preliminary data.</text>
</comment>
<evidence type="ECO:0000313" key="3">
    <source>
        <dbReference type="Proteomes" id="UP000256328"/>
    </source>
</evidence>
<evidence type="ECO:0000313" key="2">
    <source>
        <dbReference type="EMBL" id="RDW80743.1"/>
    </source>
</evidence>
<dbReference type="OrthoDB" id="5286775at2759"/>
<feature type="region of interest" description="Disordered" evidence="1">
    <location>
        <begin position="22"/>
        <end position="71"/>
    </location>
</feature>
<feature type="compositionally biased region" description="Basic residues" evidence="1">
    <location>
        <begin position="48"/>
        <end position="58"/>
    </location>
</feature>
<dbReference type="Proteomes" id="UP000256328">
    <property type="component" value="Unassembled WGS sequence"/>
</dbReference>